<accession>A0A2P7PZ18</accession>
<dbReference type="OrthoDB" id="6399948at2"/>
<evidence type="ECO:0000313" key="2">
    <source>
        <dbReference type="EMBL" id="PSJ30962.1"/>
    </source>
</evidence>
<organism evidence="2 3">
    <name type="scientific">Peptostreptococcus russellii</name>
    <dbReference type="NCBI Taxonomy" id="215200"/>
    <lineage>
        <taxon>Bacteria</taxon>
        <taxon>Bacillati</taxon>
        <taxon>Bacillota</taxon>
        <taxon>Clostridia</taxon>
        <taxon>Peptostreptococcales</taxon>
        <taxon>Peptostreptococcaceae</taxon>
        <taxon>Peptostreptococcus</taxon>
    </lineage>
</organism>
<evidence type="ECO:0000256" key="1">
    <source>
        <dbReference type="SAM" id="MobiDB-lite"/>
    </source>
</evidence>
<name>A0A2P7PZ18_9FIRM</name>
<proteinExistence type="predicted"/>
<reference evidence="2" key="1">
    <citation type="thesis" date="2015" institute="Rutgers" country="The State University of New Jersey, 14 College Farm Rd., New Brunswick, NJ, USA">
        <title>Ammonia toxicity in bacteria and its implications for treatment of and resource recovery from highly nitrogenous organic wastes.</title>
        <authorList>
            <person name="Luther A.K."/>
        </authorList>
    </citation>
    <scope>NUCLEOTIDE SEQUENCE</scope>
    <source>
        <strain evidence="2">RT-10B</strain>
    </source>
</reference>
<keyword evidence="3" id="KW-1185">Reference proteome</keyword>
<dbReference type="InterPro" id="IPR004027">
    <property type="entry name" value="SEC_C_motif"/>
</dbReference>
<gene>
    <name evidence="2" type="ORF">UF10_08915</name>
</gene>
<dbReference type="InterPro" id="IPR058292">
    <property type="entry name" value="DUF7986"/>
</dbReference>
<comment type="caution">
    <text evidence="2">The sequence shown here is derived from an EMBL/GenBank/DDBJ whole genome shotgun (WGS) entry which is preliminary data.</text>
</comment>
<dbReference type="EMBL" id="JYGE01000007">
    <property type="protein sequence ID" value="PSJ30962.1"/>
    <property type="molecule type" value="Genomic_DNA"/>
</dbReference>
<dbReference type="AlphaFoldDB" id="A0A2P7PZ18"/>
<feature type="compositionally biased region" description="Acidic residues" evidence="1">
    <location>
        <begin position="267"/>
        <end position="282"/>
    </location>
</feature>
<protein>
    <submittedName>
        <fullName evidence="2">Preprotein translocase</fullName>
    </submittedName>
</protein>
<dbReference type="RefSeq" id="WP_106777458.1">
    <property type="nucleotide sequence ID" value="NZ_JYGE01000007.1"/>
</dbReference>
<dbReference type="Pfam" id="PF02810">
    <property type="entry name" value="SEC-C"/>
    <property type="match status" value="1"/>
</dbReference>
<dbReference type="SUPFAM" id="SSF103642">
    <property type="entry name" value="Sec-C motif"/>
    <property type="match status" value="1"/>
</dbReference>
<sequence length="393" mass="45066">MLKRNDKCYCGSGKKYKNCCMDKDKVDKVEILNNKALDSKKEKIDKKYTESIVKLSGYLEELIRKDDKIRKHQEEAKETFFDENTKDDEAAARFFASYFSYDYVIGKDMTPAIYILNKKKFNSTEKRIISNCVNSYPSLFEIDSVDGREVTIKDLFTGKKYNTLDSKILGEFTKGDYLIARPVLIDDTYILIDLTIRIQAETKDVIYNSIMEAYESSKPNQVSMEYFVMVNTLFFYKYIVQLLQMSDYVESEDDDQESKESSKEESAENIEETQTEDLAENTEETKAKEETVEETQPADEVSNSQEDEMTKILKEKIEDSSVLEAVIKLWKDVAGKTEITGSENGWASGLEYHYRKSIGESVTQTAIAKNYGVSASTLAKRNKEITSLVSISE</sequence>
<feature type="region of interest" description="Disordered" evidence="1">
    <location>
        <begin position="251"/>
        <end position="307"/>
    </location>
</feature>
<dbReference type="Pfam" id="PF25948">
    <property type="entry name" value="DUF7986"/>
    <property type="match status" value="1"/>
</dbReference>
<evidence type="ECO:0000313" key="3">
    <source>
        <dbReference type="Proteomes" id="UP000241434"/>
    </source>
</evidence>
<dbReference type="Proteomes" id="UP000241434">
    <property type="component" value="Unassembled WGS sequence"/>
</dbReference>